<feature type="domain" description="HemY N-terminal" evidence="11">
    <location>
        <begin position="27"/>
        <end position="133"/>
    </location>
</feature>
<evidence type="ECO:0000256" key="7">
    <source>
        <dbReference type="ARBA" id="ARBA00022989"/>
    </source>
</evidence>
<keyword evidence="9" id="KW-0627">Porphyrin biosynthesis</keyword>
<protein>
    <submittedName>
        <fullName evidence="12">Heme biosynthesis protein HemY</fullName>
    </submittedName>
</protein>
<comment type="subcellular location">
    <subcellularLocation>
        <location evidence="2">Cell inner membrane</location>
        <topology evidence="2">Multi-pass membrane protein</topology>
    </subcellularLocation>
</comment>
<evidence type="ECO:0000256" key="8">
    <source>
        <dbReference type="ARBA" id="ARBA00023136"/>
    </source>
</evidence>
<keyword evidence="8 10" id="KW-0472">Membrane</keyword>
<evidence type="ECO:0000313" key="13">
    <source>
        <dbReference type="Proteomes" id="UP000216101"/>
    </source>
</evidence>
<dbReference type="Pfam" id="PF07219">
    <property type="entry name" value="HemY_N"/>
    <property type="match status" value="1"/>
</dbReference>
<proteinExistence type="predicted"/>
<comment type="caution">
    <text evidence="12">The sequence shown here is derived from an EMBL/GenBank/DDBJ whole genome shotgun (WGS) entry which is preliminary data.</text>
</comment>
<keyword evidence="13" id="KW-1185">Reference proteome</keyword>
<reference evidence="13" key="1">
    <citation type="submission" date="2017-05" db="EMBL/GenBank/DDBJ databases">
        <authorList>
            <person name="Barney B.M."/>
        </authorList>
    </citation>
    <scope>NUCLEOTIDE SEQUENCE [LARGE SCALE GENOMIC DNA]</scope>
    <source>
        <strain evidence="13">PSBB022</strain>
    </source>
</reference>
<keyword evidence="7 10" id="KW-1133">Transmembrane helix</keyword>
<name>A0A266QCY2_9GAMM</name>
<accession>A0A266QCY2</accession>
<dbReference type="UniPathway" id="UPA00252"/>
<evidence type="ECO:0000256" key="3">
    <source>
        <dbReference type="ARBA" id="ARBA00004744"/>
    </source>
</evidence>
<keyword evidence="4" id="KW-1003">Cell membrane</keyword>
<dbReference type="SUPFAM" id="SSF48452">
    <property type="entry name" value="TPR-like"/>
    <property type="match status" value="1"/>
</dbReference>
<evidence type="ECO:0000256" key="10">
    <source>
        <dbReference type="SAM" id="Phobius"/>
    </source>
</evidence>
<gene>
    <name evidence="12" type="ORF">CBP51_12470</name>
</gene>
<organism evidence="12 13">
    <name type="scientific">Cellvibrio mixtus</name>
    <dbReference type="NCBI Taxonomy" id="39650"/>
    <lineage>
        <taxon>Bacteria</taxon>
        <taxon>Pseudomonadati</taxon>
        <taxon>Pseudomonadota</taxon>
        <taxon>Gammaproteobacteria</taxon>
        <taxon>Cellvibrionales</taxon>
        <taxon>Cellvibrionaceae</taxon>
        <taxon>Cellvibrio</taxon>
    </lineage>
</organism>
<dbReference type="EMBL" id="NHNI01000001">
    <property type="protein sequence ID" value="OZY87732.1"/>
    <property type="molecule type" value="Genomic_DNA"/>
</dbReference>
<dbReference type="RefSeq" id="WP_094985077.1">
    <property type="nucleotide sequence ID" value="NZ_NHNI01000001.1"/>
</dbReference>
<evidence type="ECO:0000313" key="12">
    <source>
        <dbReference type="EMBL" id="OZY87732.1"/>
    </source>
</evidence>
<dbReference type="Gene3D" id="1.25.40.10">
    <property type="entry name" value="Tetratricopeptide repeat domain"/>
    <property type="match status" value="2"/>
</dbReference>
<dbReference type="Proteomes" id="UP000216101">
    <property type="component" value="Unassembled WGS sequence"/>
</dbReference>
<evidence type="ECO:0000256" key="6">
    <source>
        <dbReference type="ARBA" id="ARBA00022692"/>
    </source>
</evidence>
<dbReference type="GO" id="GO:0042168">
    <property type="term" value="P:heme metabolic process"/>
    <property type="evidence" value="ECO:0007669"/>
    <property type="project" value="InterPro"/>
</dbReference>
<evidence type="ECO:0000256" key="1">
    <source>
        <dbReference type="ARBA" id="ARBA00002962"/>
    </source>
</evidence>
<evidence type="ECO:0000256" key="2">
    <source>
        <dbReference type="ARBA" id="ARBA00004429"/>
    </source>
</evidence>
<sequence length="402" mass="46216">MRLRLLKALVFLLLAAGLLFLLWRGDGYLLIAYGTKTIEMTLWVAALAVVALYAVLWFARKVLLGSAEMVRRFREIFLFGSVERAQKRAATGMVDYLTGDWLEARKKLLRTLDKVEYPLANYIAAARSSFEMGDEAEADNILDKALTISNSELPVALTRARLHVQAQRYEEAINILKPIDIKMPRQAAVLDLMHHIYIAQKNWRALEDMFPAMRKAKVLSNIEFEALEQLLACEKMNALSEQVKSLLVAERLPALQALWKSYARSLQKNSAVINAYAEALATHYQDQEAEVLVRKALNNQWYDPLVNLYGRLQVKEIHSQVRTLETWLKHRPQDATLLRSMGRVMLRNQQWDLARDYFQRSMNLQACVETAMEMARLMEKMGDHKKSSDLYQQGLLLAEQKK</sequence>
<comment type="pathway">
    <text evidence="3">Porphyrin-containing compound metabolism; protoheme biosynthesis.</text>
</comment>
<feature type="transmembrane region" description="Helical" evidence="10">
    <location>
        <begin position="40"/>
        <end position="59"/>
    </location>
</feature>
<evidence type="ECO:0000259" key="11">
    <source>
        <dbReference type="Pfam" id="PF07219"/>
    </source>
</evidence>
<comment type="function">
    <text evidence="1">Involved in a late step of protoheme IX synthesis.</text>
</comment>
<dbReference type="NCBIfam" id="TIGR00540">
    <property type="entry name" value="TPR_hemY_coli"/>
    <property type="match status" value="1"/>
</dbReference>
<dbReference type="STRING" id="1209072.GCA_000766945_01702"/>
<keyword evidence="6 10" id="KW-0812">Transmembrane</keyword>
<dbReference type="GO" id="GO:0005886">
    <property type="term" value="C:plasma membrane"/>
    <property type="evidence" value="ECO:0007669"/>
    <property type="project" value="UniProtKB-SubCell"/>
</dbReference>
<dbReference type="AlphaFoldDB" id="A0A266QCY2"/>
<dbReference type="GO" id="GO:0006779">
    <property type="term" value="P:porphyrin-containing compound biosynthetic process"/>
    <property type="evidence" value="ECO:0007669"/>
    <property type="project" value="UniProtKB-KW"/>
</dbReference>
<dbReference type="InterPro" id="IPR010817">
    <property type="entry name" value="HemY_N"/>
</dbReference>
<keyword evidence="5" id="KW-0997">Cell inner membrane</keyword>
<dbReference type="InterPro" id="IPR005254">
    <property type="entry name" value="Heme_biosyn_assoc_TPR_pro"/>
</dbReference>
<evidence type="ECO:0000256" key="4">
    <source>
        <dbReference type="ARBA" id="ARBA00022475"/>
    </source>
</evidence>
<dbReference type="InterPro" id="IPR011990">
    <property type="entry name" value="TPR-like_helical_dom_sf"/>
</dbReference>
<evidence type="ECO:0000256" key="9">
    <source>
        <dbReference type="ARBA" id="ARBA00023244"/>
    </source>
</evidence>
<evidence type="ECO:0000256" key="5">
    <source>
        <dbReference type="ARBA" id="ARBA00022519"/>
    </source>
</evidence>